<evidence type="ECO:0000313" key="6">
    <source>
        <dbReference type="Proteomes" id="UP001273166"/>
    </source>
</evidence>
<dbReference type="Pfam" id="PF24883">
    <property type="entry name" value="NPHP3_N"/>
    <property type="match status" value="1"/>
</dbReference>
<dbReference type="PANTHER" id="PTHR10039:SF16">
    <property type="entry name" value="GPI INOSITOL-DEACYLASE"/>
    <property type="match status" value="1"/>
</dbReference>
<dbReference type="EMBL" id="JAUDZG010000003">
    <property type="protein sequence ID" value="KAK3306822.1"/>
    <property type="molecule type" value="Genomic_DNA"/>
</dbReference>
<dbReference type="PANTHER" id="PTHR10039">
    <property type="entry name" value="AMELOGENIN"/>
    <property type="match status" value="1"/>
</dbReference>
<dbReference type="Proteomes" id="UP001273166">
    <property type="component" value="Unassembled WGS sequence"/>
</dbReference>
<organism evidence="5 6">
    <name type="scientific">Chaetomium strumarium</name>
    <dbReference type="NCBI Taxonomy" id="1170767"/>
    <lineage>
        <taxon>Eukaryota</taxon>
        <taxon>Fungi</taxon>
        <taxon>Dikarya</taxon>
        <taxon>Ascomycota</taxon>
        <taxon>Pezizomycotina</taxon>
        <taxon>Sordariomycetes</taxon>
        <taxon>Sordariomycetidae</taxon>
        <taxon>Sordariales</taxon>
        <taxon>Chaetomiaceae</taxon>
        <taxon>Chaetomium</taxon>
    </lineage>
</organism>
<dbReference type="InterPro" id="IPR015943">
    <property type="entry name" value="WD40/YVTN_repeat-like_dom_sf"/>
</dbReference>
<reference evidence="5" key="2">
    <citation type="submission" date="2023-06" db="EMBL/GenBank/DDBJ databases">
        <authorList>
            <consortium name="Lawrence Berkeley National Laboratory"/>
            <person name="Mondo S.J."/>
            <person name="Hensen N."/>
            <person name="Bonometti L."/>
            <person name="Westerberg I."/>
            <person name="Brannstrom I.O."/>
            <person name="Guillou S."/>
            <person name="Cros-Aarteil S."/>
            <person name="Calhoun S."/>
            <person name="Haridas S."/>
            <person name="Kuo A."/>
            <person name="Pangilinan J."/>
            <person name="Riley R."/>
            <person name="Labutti K."/>
            <person name="Andreopoulos B."/>
            <person name="Lipzen A."/>
            <person name="Chen C."/>
            <person name="Yanf M."/>
            <person name="Daum C."/>
            <person name="Ng V."/>
            <person name="Clum A."/>
            <person name="Steindorff A."/>
            <person name="Ohm R."/>
            <person name="Martin F."/>
            <person name="Silar P."/>
            <person name="Natvig D."/>
            <person name="Lalanne C."/>
            <person name="Gautier V."/>
            <person name="Ament-Velasquez S.L."/>
            <person name="Kruys A."/>
            <person name="Hutchinson M.I."/>
            <person name="Powell A.J."/>
            <person name="Barry K."/>
            <person name="Miller A.N."/>
            <person name="Grigoriev I.V."/>
            <person name="Debuchy R."/>
            <person name="Gladieux P."/>
            <person name="Thoren M.H."/>
            <person name="Johannesson H."/>
        </authorList>
    </citation>
    <scope>NUCLEOTIDE SEQUENCE</scope>
    <source>
        <strain evidence="5">CBS 333.67</strain>
    </source>
</reference>
<feature type="region of interest" description="Disordered" evidence="2">
    <location>
        <begin position="730"/>
        <end position="761"/>
    </location>
</feature>
<dbReference type="Pfam" id="PF22939">
    <property type="entry name" value="WHD_GPIID"/>
    <property type="match status" value="1"/>
</dbReference>
<comment type="caution">
    <text evidence="5">The sequence shown here is derived from an EMBL/GenBank/DDBJ whole genome shotgun (WGS) entry which is preliminary data.</text>
</comment>
<dbReference type="InterPro" id="IPR029058">
    <property type="entry name" value="AB_hydrolase_fold"/>
</dbReference>
<dbReference type="InterPro" id="IPR036322">
    <property type="entry name" value="WD40_repeat_dom_sf"/>
</dbReference>
<dbReference type="RefSeq" id="XP_062722602.1">
    <property type="nucleotide sequence ID" value="XM_062869034.1"/>
</dbReference>
<dbReference type="SMART" id="SM00320">
    <property type="entry name" value="WD40"/>
    <property type="match status" value="3"/>
</dbReference>
<feature type="domain" description="Nephrocystin 3-like N-terminal" evidence="4">
    <location>
        <begin position="347"/>
        <end position="509"/>
    </location>
</feature>
<dbReference type="SUPFAM" id="SSF50978">
    <property type="entry name" value="WD40 repeat-like"/>
    <property type="match status" value="2"/>
</dbReference>
<evidence type="ECO:0000259" key="4">
    <source>
        <dbReference type="Pfam" id="PF24883"/>
    </source>
</evidence>
<protein>
    <recommendedName>
        <fullName evidence="7">GPI inositol-deacylase</fullName>
    </recommendedName>
</protein>
<evidence type="ECO:0000259" key="3">
    <source>
        <dbReference type="Pfam" id="PF22939"/>
    </source>
</evidence>
<sequence>MEPPTGGITHTNTTFSTRSFISRSSFSLSKKGGGDGAEREPKGPLGLTTLYIPASENPPVADLIFVHGLNGGSHSTWRRGNSAECFWPRAWLPEDDAFRDVRIHTFGYPSGVTRESIINISDIARSLLASVKDSPSMNLKSKQPPLIFVAHSMGGLVVKKAYILGSREPEFKPVVDRVCSIFFLATPHQGAAIAQTLSRLTAMIGHRPFVEDLFPQSPLIQSISEDFPRVCSNIQLFSFYETRPMNVGVNKMLIVEKSSSVMNLANERRTFLDADHRNVAMYSTPDDPSYVSVRNALATVISFQRDTSRLQIRTAAQEDQDALDRFLGVSDGPEDDMMIQESIKLPGSCEWLTSKSYYQSWKGSMDSSFLWLRGRPGAGKSVLSSHIIGDLRIQGLDCCFFFFQARDNVKSTANGCLRSMAWQMAKLHPGIHDRLKAVMSDWRDSPIDKVDPHSVWRKVFLSGILKVKLNRPQFWVIDAMDECRNAADMLTFLTRIQEHWPLSVLVTSRDTMDAHQKGANPKIDIRSYTILEQDSLQDISLLLKANLPSLPCPGSDKWRTPEQIASAILDRSRGCFLWASIICSELRQVTSEREITKVIESTPSNMDAVYSEILAKMETARFGRATAKAIIAWTTYAFRPLSVAEIQTPIEMDINDKIDDVQRAISRCCGSLVYVDQYEKVQLVHSTAREYFTRKGAESDFILTKAEGHRRLAIVCLRFLLQDSQRTPIRSRRLGSENETGQVGHGRAPSPQPPPENPDPFTDYASNFLFQHLNHVRSNDEELLVMLSNFLASNNLLRWIEFIATNGDLRTVYQAGKTLNTLLHRRAQHSPPVGLARRQGKFALLEKWGDDLIHLVTNFSGWLRHSPRAIHHLIPPFCPPDSAICRQFTNPVRGLSVQGLSSRGWDDCLTTITYAEGMKPNAVAAGPGYFAVGIMNMAGQVLVYDDTIFQEIHTLFHREPVWRLAFAESGRLLASAGARAVRVWSLIDGSELLSFKITSLCLNLGFVDEDTVLRVVTKQNRLIEWDVDSNVSAHQEAVTWTADLPETMQGRTPMLAELGLATHLLAVIYRGENVVFWDCIDNGIYDTYEKNTGSIHVFGSHKVAEGSTTVRAAAFGHALDTNLFAATYTDGDLVVYDIDRGQAIAFTEDANTMVLAASRDGRTLAGADSMGNFTLFEFETLRPLYRVRFDTQILPTALCFTADSLRFIEIRGRQCRVWEPTVLLRTDMQDDETSSDTVSVSTGPQEVDHQITAAAVPEICSIACSYKSSAVFCGMEDGSVFAYDVSGPEPQKQLLFIQSAQWGAHLLHFDDRDSLLACGDRSGAFTVRNVSRPDSRRAQKDWEVGALLFEGQTPGQHTGMLRQILLSSTHHRLLVSTEKHDTLWPVPKRGEGVWICQHTSQGQSAGSRWISRPGSQSDRLLLVSDTRREFLVYDWANLTLVQKVSLSLDEDIRLDRFAPLAHHQYFATYTKISKAQDKAMTTASNAAQGDSILLWDYNDVEDGAKVHVPRSKLDALPSKVAHIIGVFGARLVLYTADHWIASVELQPPVSPGDGSSAVVDGSFTRHFFLPNDWIGSVVVSRMIFGIGRGGEILLARKSDLAVIKRGLEVTEEGGTFHPRRLHSSYSHSSGGRIPYRHGASPSTS</sequence>
<feature type="domain" description="GPI inositol-deacylase winged helix" evidence="3">
    <location>
        <begin position="615"/>
        <end position="703"/>
    </location>
</feature>
<dbReference type="InterPro" id="IPR056884">
    <property type="entry name" value="NPHP3-like_N"/>
</dbReference>
<dbReference type="InterPro" id="IPR054471">
    <property type="entry name" value="GPIID_WHD"/>
</dbReference>
<name>A0AAJ0GVG4_9PEZI</name>
<dbReference type="SUPFAM" id="SSF53474">
    <property type="entry name" value="alpha/beta-Hydrolases"/>
    <property type="match status" value="1"/>
</dbReference>
<feature type="region of interest" description="Disordered" evidence="2">
    <location>
        <begin position="1618"/>
        <end position="1644"/>
    </location>
</feature>
<gene>
    <name evidence="5" type="ORF">B0T15DRAFT_528350</name>
</gene>
<proteinExistence type="predicted"/>
<dbReference type="Gene3D" id="3.40.50.300">
    <property type="entry name" value="P-loop containing nucleotide triphosphate hydrolases"/>
    <property type="match status" value="1"/>
</dbReference>
<dbReference type="InterPro" id="IPR027417">
    <property type="entry name" value="P-loop_NTPase"/>
</dbReference>
<keyword evidence="6" id="KW-1185">Reference proteome</keyword>
<evidence type="ECO:0000313" key="5">
    <source>
        <dbReference type="EMBL" id="KAK3306822.1"/>
    </source>
</evidence>
<dbReference type="SUPFAM" id="SSF52540">
    <property type="entry name" value="P-loop containing nucleoside triphosphate hydrolases"/>
    <property type="match status" value="1"/>
</dbReference>
<dbReference type="GeneID" id="87887863"/>
<keyword evidence="1" id="KW-0677">Repeat</keyword>
<dbReference type="Gene3D" id="2.130.10.10">
    <property type="entry name" value="YVTN repeat-like/Quinoprotein amine dehydrogenase"/>
    <property type="match status" value="2"/>
</dbReference>
<dbReference type="InterPro" id="IPR001680">
    <property type="entry name" value="WD40_rpt"/>
</dbReference>
<evidence type="ECO:0008006" key="7">
    <source>
        <dbReference type="Google" id="ProtNLM"/>
    </source>
</evidence>
<dbReference type="Gene3D" id="3.40.50.1820">
    <property type="entry name" value="alpha/beta hydrolase"/>
    <property type="match status" value="1"/>
</dbReference>
<evidence type="ECO:0000256" key="2">
    <source>
        <dbReference type="SAM" id="MobiDB-lite"/>
    </source>
</evidence>
<reference evidence="5" key="1">
    <citation type="journal article" date="2023" name="Mol. Phylogenet. Evol.">
        <title>Genome-scale phylogeny and comparative genomics of the fungal order Sordariales.</title>
        <authorList>
            <person name="Hensen N."/>
            <person name="Bonometti L."/>
            <person name="Westerberg I."/>
            <person name="Brannstrom I.O."/>
            <person name="Guillou S."/>
            <person name="Cros-Aarteil S."/>
            <person name="Calhoun S."/>
            <person name="Haridas S."/>
            <person name="Kuo A."/>
            <person name="Mondo S."/>
            <person name="Pangilinan J."/>
            <person name="Riley R."/>
            <person name="LaButti K."/>
            <person name="Andreopoulos B."/>
            <person name="Lipzen A."/>
            <person name="Chen C."/>
            <person name="Yan M."/>
            <person name="Daum C."/>
            <person name="Ng V."/>
            <person name="Clum A."/>
            <person name="Steindorff A."/>
            <person name="Ohm R.A."/>
            <person name="Martin F."/>
            <person name="Silar P."/>
            <person name="Natvig D.O."/>
            <person name="Lalanne C."/>
            <person name="Gautier V."/>
            <person name="Ament-Velasquez S.L."/>
            <person name="Kruys A."/>
            <person name="Hutchinson M.I."/>
            <person name="Powell A.J."/>
            <person name="Barry K."/>
            <person name="Miller A.N."/>
            <person name="Grigoriev I.V."/>
            <person name="Debuchy R."/>
            <person name="Gladieux P."/>
            <person name="Hiltunen Thoren M."/>
            <person name="Johannesson H."/>
        </authorList>
    </citation>
    <scope>NUCLEOTIDE SEQUENCE</scope>
    <source>
        <strain evidence="5">CBS 333.67</strain>
    </source>
</reference>
<evidence type="ECO:0000256" key="1">
    <source>
        <dbReference type="ARBA" id="ARBA00022737"/>
    </source>
</evidence>
<accession>A0AAJ0GVG4</accession>